<gene>
    <name evidence="2" type="ORF">CLV98_105141</name>
</gene>
<accession>A0A316AK41</accession>
<sequence>MMVRKPWLKILLMVLLWSMLGGVAMAQPSLTQHPVYLVHPGSVEGTPKEYCLIEQKSGAGQSRYYMDVESVICGSKVCKVVTVRLFWDELGRYTHFDMPAGMALEKEEGEAFTQADYDKLQQILANPFSPLQDVYKEDLVDPASDYNAIDALSGATVTIDQTAIVKGAVWTCYTLWHWAHGPVVAYIRDHTGRAYAVEELLVWLSERDSPYQVLALEQLTKRKAYGDSEINAVEQIALKTESLFSASLCYFEKAPWLYMKELSPCYSSVPQLPTECAT</sequence>
<dbReference type="OrthoDB" id="6400902at2"/>
<dbReference type="RefSeq" id="WP_109674566.1">
    <property type="nucleotide sequence ID" value="NZ_QGDT01000005.1"/>
</dbReference>
<keyword evidence="1" id="KW-0732">Signal</keyword>
<comment type="caution">
    <text evidence="2">The sequence shown here is derived from an EMBL/GenBank/DDBJ whole genome shotgun (WGS) entry which is preliminary data.</text>
</comment>
<name>A0A316AK41_9BACT</name>
<proteinExistence type="predicted"/>
<organism evidence="2 3">
    <name type="scientific">Dyadobacter jejuensis</name>
    <dbReference type="NCBI Taxonomy" id="1082580"/>
    <lineage>
        <taxon>Bacteria</taxon>
        <taxon>Pseudomonadati</taxon>
        <taxon>Bacteroidota</taxon>
        <taxon>Cytophagia</taxon>
        <taxon>Cytophagales</taxon>
        <taxon>Spirosomataceae</taxon>
        <taxon>Dyadobacter</taxon>
    </lineage>
</organism>
<keyword evidence="3" id="KW-1185">Reference proteome</keyword>
<evidence type="ECO:0000256" key="1">
    <source>
        <dbReference type="SAM" id="SignalP"/>
    </source>
</evidence>
<protein>
    <submittedName>
        <fullName evidence="2">Uncharacterized protein</fullName>
    </submittedName>
</protein>
<evidence type="ECO:0000313" key="2">
    <source>
        <dbReference type="EMBL" id="PWJ57961.1"/>
    </source>
</evidence>
<evidence type="ECO:0000313" key="3">
    <source>
        <dbReference type="Proteomes" id="UP000245880"/>
    </source>
</evidence>
<feature type="signal peptide" evidence="1">
    <location>
        <begin position="1"/>
        <end position="26"/>
    </location>
</feature>
<dbReference type="EMBL" id="QGDT01000005">
    <property type="protein sequence ID" value="PWJ57961.1"/>
    <property type="molecule type" value="Genomic_DNA"/>
</dbReference>
<dbReference type="Proteomes" id="UP000245880">
    <property type="component" value="Unassembled WGS sequence"/>
</dbReference>
<dbReference type="AlphaFoldDB" id="A0A316AK41"/>
<feature type="chain" id="PRO_5016463801" evidence="1">
    <location>
        <begin position="27"/>
        <end position="278"/>
    </location>
</feature>
<reference evidence="2 3" key="1">
    <citation type="submission" date="2018-03" db="EMBL/GenBank/DDBJ databases">
        <title>Genomic Encyclopedia of Archaeal and Bacterial Type Strains, Phase II (KMG-II): from individual species to whole genera.</title>
        <authorList>
            <person name="Goeker M."/>
        </authorList>
    </citation>
    <scope>NUCLEOTIDE SEQUENCE [LARGE SCALE GENOMIC DNA]</scope>
    <source>
        <strain evidence="2 3">DSM 100346</strain>
    </source>
</reference>